<evidence type="ECO:0000259" key="1">
    <source>
        <dbReference type="Pfam" id="PF11638"/>
    </source>
</evidence>
<protein>
    <recommendedName>
        <fullName evidence="1">DnaA N-terminal domain-containing protein</fullName>
    </recommendedName>
</protein>
<dbReference type="InterPro" id="IPR024633">
    <property type="entry name" value="DnaA_N_dom"/>
</dbReference>
<feature type="domain" description="DnaA N-terminal" evidence="1">
    <location>
        <begin position="822"/>
        <end position="885"/>
    </location>
</feature>
<gene>
    <name evidence="2" type="ORF">DMENIID0002_15420</name>
</gene>
<dbReference type="Pfam" id="PF11638">
    <property type="entry name" value="DnaA_N"/>
    <property type="match status" value="1"/>
</dbReference>
<sequence length="905" mass="103679">MQILPYNSPINSIRLSLDNHQLPSNLLIGNKFDFISLPTIATENQSYTPYPTCVLEHILYNHDLTSQEKLFYILADSLSMINHATGKQRNIALPATKWASKLNCSAAKIFTLQKSLEEKSYFSIYRDFNKNGKNKRNVITPTLPDAVFNLLANIPNRFNASTSYSNLASDAYLSHLEDKRAYLDRTKMFIRLDYQPLLLITSHHDLSDYSKILWLDFFATGYRYYLKHRSINKNVTTTNIIDIDDDYTNNLQSYHNSYSLTSTYQELQNKYCCSKPVISKALKELADSEFIIKQHLFVKNDDQDDNLHDKSIWRIIVTIPANSQQQSILAKSTAKTVEQRGISHCDPYISNSCYIYNKYSILNPTLTTNIEDADSIDSSYDFFTTEPTSNSDVDQLSELSISYKNSLEEKIVSIETTLPIIKTQESKIEIEKSNNLPNKTLEILEKVSDTVKGKQILPSKPLNKQNDEEISDTTSLVNTEPATSVAAITSIQNKYLSSQNKPLKYNKSPTQAKPLKSFYPLTKEQVDKLNCLSGRKFGGFSVNFANQLLLKLSHDPNKLFLSKNHMMSYMSKAFRYEKHQAPMVNHETFRFTANVSYPESVEMRQKEKYLSEVEYSMDTSYTSQLRKKIAGIFDTKLAYQILTEGEFDYHATYDQKITQELEIKNDDYHNLELPEENNITKFEHVPNYSTCFVDSSLSLTSKHDVGHIRPFTKLAYVQGCGRDASLRTAGNVCEDSSTGITYKSPAEVEFRKKSNITLANTCTIKLPRDLTLTNYQQKNLEKAISTVYGYVKIVYQQLPAIYKKLGSSRLLDEISLAELDQNSVWYKIRKKLIDNFDEHIDKAWFSKLIAEEDAITQTLTLIAPTNFLRDWINAKYSSVITDIAKKLDYQFVELITKKQSSLNVA</sequence>
<name>A0AAT9GAZ5_9RICK</name>
<geneLocation type="plasmid" evidence="2">
    <name>pRiSSQ01</name>
</geneLocation>
<reference evidence="2" key="1">
    <citation type="submission" date="2024-01" db="EMBL/GenBank/DDBJ databases">
        <title>Sequencing the genomes of a sandfly, Sergentomyia squamirostris, and its two endosymbionts.</title>
        <authorList>
            <person name="Itokawa K."/>
            <person name="Sanjoba C."/>
        </authorList>
    </citation>
    <scope>NUCLEOTIDE SEQUENCE</scope>
    <source>
        <strain evidence="2">RiSSQ</strain>
        <plasmid evidence="2">pRiSSQ01</plasmid>
    </source>
</reference>
<organism evidence="2">
    <name type="scientific">Candidatus Tisiphia endosymbiont of Sergentomyia squamirostris</name>
    <dbReference type="NCBI Taxonomy" id="3113639"/>
    <lineage>
        <taxon>Bacteria</taxon>
        <taxon>Pseudomonadati</taxon>
        <taxon>Pseudomonadota</taxon>
        <taxon>Alphaproteobacteria</taxon>
        <taxon>Rickettsiales</taxon>
        <taxon>Rickettsiaceae</taxon>
        <taxon>Rickettsieae</taxon>
        <taxon>Candidatus Tisiphia</taxon>
    </lineage>
</organism>
<dbReference type="InterPro" id="IPR038454">
    <property type="entry name" value="DnaA_N_sf"/>
</dbReference>
<evidence type="ECO:0000313" key="2">
    <source>
        <dbReference type="EMBL" id="BFD46896.1"/>
    </source>
</evidence>
<dbReference type="EMBL" id="AP029171">
    <property type="protein sequence ID" value="BFD46896.1"/>
    <property type="molecule type" value="Genomic_DNA"/>
</dbReference>
<accession>A0AAT9GAZ5</accession>
<dbReference type="Gene3D" id="3.30.300.180">
    <property type="match status" value="1"/>
</dbReference>
<keyword evidence="2" id="KW-0614">Plasmid</keyword>
<dbReference type="AlphaFoldDB" id="A0AAT9GAZ5"/>
<proteinExistence type="predicted"/>